<feature type="transmembrane region" description="Helical" evidence="7">
    <location>
        <begin position="277"/>
        <end position="303"/>
    </location>
</feature>
<keyword evidence="4 7" id="KW-0812">Transmembrane</keyword>
<dbReference type="GO" id="GO:0055085">
    <property type="term" value="P:transmembrane transport"/>
    <property type="evidence" value="ECO:0007669"/>
    <property type="project" value="InterPro"/>
</dbReference>
<dbReference type="Proteomes" id="UP001321582">
    <property type="component" value="Chromosome"/>
</dbReference>
<feature type="domain" description="ABC transmembrane type-1" evidence="8">
    <location>
        <begin position="94"/>
        <end position="300"/>
    </location>
</feature>
<comment type="subcellular location">
    <subcellularLocation>
        <location evidence="1 7">Cell membrane</location>
        <topology evidence="1 7">Multi-pass membrane protein</topology>
    </subcellularLocation>
</comment>
<dbReference type="KEGG" id="haby:HLVA_02130"/>
<dbReference type="EMBL" id="AP027059">
    <property type="protein sequence ID" value="BDU49644.1"/>
    <property type="molecule type" value="Genomic_DNA"/>
</dbReference>
<keyword evidence="6 7" id="KW-0472">Membrane</keyword>
<dbReference type="InterPro" id="IPR035906">
    <property type="entry name" value="MetI-like_sf"/>
</dbReference>
<comment type="similarity">
    <text evidence="7">Belongs to the binding-protein-dependent transport system permease family.</text>
</comment>
<dbReference type="RefSeq" id="WP_307904593.1">
    <property type="nucleotide sequence ID" value="NZ_AP027059.1"/>
</dbReference>
<dbReference type="Pfam" id="PF19300">
    <property type="entry name" value="BPD_transp_1_N"/>
    <property type="match status" value="1"/>
</dbReference>
<feature type="transmembrane region" description="Helical" evidence="7">
    <location>
        <begin position="133"/>
        <end position="158"/>
    </location>
</feature>
<keyword evidence="10" id="KW-1185">Reference proteome</keyword>
<keyword evidence="5 7" id="KW-1133">Transmembrane helix</keyword>
<evidence type="ECO:0000256" key="5">
    <source>
        <dbReference type="ARBA" id="ARBA00022989"/>
    </source>
</evidence>
<keyword evidence="2 7" id="KW-0813">Transport</keyword>
<evidence type="ECO:0000256" key="1">
    <source>
        <dbReference type="ARBA" id="ARBA00004651"/>
    </source>
</evidence>
<dbReference type="InterPro" id="IPR000515">
    <property type="entry name" value="MetI-like"/>
</dbReference>
<dbReference type="PANTHER" id="PTHR30465">
    <property type="entry name" value="INNER MEMBRANE ABC TRANSPORTER"/>
    <property type="match status" value="1"/>
</dbReference>
<evidence type="ECO:0000256" key="3">
    <source>
        <dbReference type="ARBA" id="ARBA00022475"/>
    </source>
</evidence>
<proteinExistence type="inferred from homology"/>
<dbReference type="GO" id="GO:0005886">
    <property type="term" value="C:plasma membrane"/>
    <property type="evidence" value="ECO:0007669"/>
    <property type="project" value="UniProtKB-SubCell"/>
</dbReference>
<dbReference type="PANTHER" id="PTHR30465:SF93">
    <property type="entry name" value="OLIGOPEPTIDE TRANSPORT SYSTEM PERMEASE PROTEIN OPPB"/>
    <property type="match status" value="1"/>
</dbReference>
<evidence type="ECO:0000256" key="7">
    <source>
        <dbReference type="RuleBase" id="RU363032"/>
    </source>
</evidence>
<protein>
    <submittedName>
        <fullName evidence="9">Oligopeptide transport system permease protein OppB</fullName>
    </submittedName>
</protein>
<sequence>MLKFILKRILSGVVTLWIVTTITFFLMHALPGDPFASEKAIPPKIKANLMKKYHLDKPLVVQYVYYLGGIVKGDFGMSMKVRGRKVSRIIARAYPISLDLGMRAIIFAFIFGIFFGIIGAFNRGKWEDTGAMAVAIIGVSVPSFIIAGTLQWIDIFVSKKAGISLLPVAGYDSPAHKIMPTIALGLMAVAVIARMMRASMIEVLNQDYIKTAKSKGLASKIVIWKHAFRNAIMPVITYLGPLIAAITTGSFVIEKVFAIPGLGKYYVESIYNRDYTMVLGITVFYSLLLIVMVLIVDILYGFIDPRVRIGKGRE</sequence>
<feature type="transmembrane region" description="Helical" evidence="7">
    <location>
        <begin position="178"/>
        <end position="196"/>
    </location>
</feature>
<feature type="transmembrane region" description="Helical" evidence="7">
    <location>
        <begin position="9"/>
        <end position="30"/>
    </location>
</feature>
<feature type="transmembrane region" description="Helical" evidence="7">
    <location>
        <begin position="100"/>
        <end position="121"/>
    </location>
</feature>
<keyword evidence="3" id="KW-1003">Cell membrane</keyword>
<dbReference type="Gene3D" id="1.10.3720.10">
    <property type="entry name" value="MetI-like"/>
    <property type="match status" value="1"/>
</dbReference>
<dbReference type="InterPro" id="IPR045621">
    <property type="entry name" value="BPD_transp_1_N"/>
</dbReference>
<evidence type="ECO:0000313" key="10">
    <source>
        <dbReference type="Proteomes" id="UP001321582"/>
    </source>
</evidence>
<evidence type="ECO:0000313" key="9">
    <source>
        <dbReference type="EMBL" id="BDU49644.1"/>
    </source>
</evidence>
<evidence type="ECO:0000259" key="8">
    <source>
        <dbReference type="PROSITE" id="PS50928"/>
    </source>
</evidence>
<evidence type="ECO:0000256" key="6">
    <source>
        <dbReference type="ARBA" id="ARBA00023136"/>
    </source>
</evidence>
<evidence type="ECO:0000256" key="2">
    <source>
        <dbReference type="ARBA" id="ARBA00022448"/>
    </source>
</evidence>
<gene>
    <name evidence="9" type="primary">oppB</name>
    <name evidence="9" type="ORF">HLVA_02130</name>
</gene>
<name>A0AAU9DRR4_9FUSO</name>
<dbReference type="AlphaFoldDB" id="A0AAU9DRR4"/>
<feature type="transmembrane region" description="Helical" evidence="7">
    <location>
        <begin position="235"/>
        <end position="257"/>
    </location>
</feature>
<dbReference type="PROSITE" id="PS50928">
    <property type="entry name" value="ABC_TM1"/>
    <property type="match status" value="1"/>
</dbReference>
<organism evidence="9 10">
    <name type="scientific">Haliovirga abyssi</name>
    <dbReference type="NCBI Taxonomy" id="2996794"/>
    <lineage>
        <taxon>Bacteria</taxon>
        <taxon>Fusobacteriati</taxon>
        <taxon>Fusobacteriota</taxon>
        <taxon>Fusobacteriia</taxon>
        <taxon>Fusobacteriales</taxon>
        <taxon>Haliovirgaceae</taxon>
        <taxon>Haliovirga</taxon>
    </lineage>
</organism>
<dbReference type="Pfam" id="PF00528">
    <property type="entry name" value="BPD_transp_1"/>
    <property type="match status" value="1"/>
</dbReference>
<evidence type="ECO:0000256" key="4">
    <source>
        <dbReference type="ARBA" id="ARBA00022692"/>
    </source>
</evidence>
<reference evidence="9 10" key="1">
    <citation type="submission" date="2022-11" db="EMBL/GenBank/DDBJ databases">
        <title>Haliovirga abyssi gen. nov., sp. nov., a mesophilic fermentative bacterium isolated from the Iheya North hydrothermal field and the proposal of Haliovirgaceae fam. nov.</title>
        <authorList>
            <person name="Miyazaki U."/>
            <person name="Tame A."/>
            <person name="Miyazaki J."/>
            <person name="Takai K."/>
            <person name="Sawayama S."/>
            <person name="Kitajima M."/>
            <person name="Okamoto A."/>
            <person name="Nakagawa S."/>
        </authorList>
    </citation>
    <scope>NUCLEOTIDE SEQUENCE [LARGE SCALE GENOMIC DNA]</scope>
    <source>
        <strain evidence="9 10">IC12</strain>
    </source>
</reference>
<accession>A0AAU9DRR4</accession>
<dbReference type="CDD" id="cd06261">
    <property type="entry name" value="TM_PBP2"/>
    <property type="match status" value="1"/>
</dbReference>
<dbReference type="SUPFAM" id="SSF161098">
    <property type="entry name" value="MetI-like"/>
    <property type="match status" value="1"/>
</dbReference>